<feature type="domain" description="Ancillary SecYEG translocon subunit/Cell division coordinator CpoB TPR" evidence="4">
    <location>
        <begin position="217"/>
        <end position="378"/>
    </location>
</feature>
<dbReference type="PANTHER" id="PTHR45586">
    <property type="entry name" value="TPR REPEAT-CONTAINING PROTEIN PA4667"/>
    <property type="match status" value="1"/>
</dbReference>
<organism evidence="5 6">
    <name type="scientific">Aerococcus kribbianus</name>
    <dbReference type="NCBI Taxonomy" id="2999064"/>
    <lineage>
        <taxon>Bacteria</taxon>
        <taxon>Bacillati</taxon>
        <taxon>Bacillota</taxon>
        <taxon>Bacilli</taxon>
        <taxon>Lactobacillales</taxon>
        <taxon>Aerococcaceae</taxon>
        <taxon>Aerococcus</taxon>
    </lineage>
</organism>
<proteinExistence type="predicted"/>
<reference evidence="5" key="1">
    <citation type="submission" date="2022-12" db="EMBL/GenBank/DDBJ databases">
        <title>Description and comparative metabolic analysis of Aerococcus sp. nov., isolated from the feces of a pig.</title>
        <authorList>
            <person name="Chang Y.-H."/>
        </authorList>
    </citation>
    <scope>NUCLEOTIDE SEQUENCE</scope>
    <source>
        <strain evidence="5">YH-aer222</strain>
    </source>
</reference>
<feature type="repeat" description="TPR" evidence="3">
    <location>
        <begin position="278"/>
        <end position="311"/>
    </location>
</feature>
<evidence type="ECO:0000256" key="1">
    <source>
        <dbReference type="ARBA" id="ARBA00022737"/>
    </source>
</evidence>
<dbReference type="Pfam" id="PF09976">
    <property type="entry name" value="TPR_21"/>
    <property type="match status" value="1"/>
</dbReference>
<keyword evidence="1" id="KW-0677">Repeat</keyword>
<dbReference type="InterPro" id="IPR051012">
    <property type="entry name" value="CellSynth/LPSAsmb/PSIAsmb"/>
</dbReference>
<dbReference type="Pfam" id="PF14559">
    <property type="entry name" value="TPR_19"/>
    <property type="match status" value="1"/>
</dbReference>
<dbReference type="AlphaFoldDB" id="A0A9X3JGU7"/>
<keyword evidence="6" id="KW-1185">Reference proteome</keyword>
<dbReference type="PROSITE" id="PS50005">
    <property type="entry name" value="TPR"/>
    <property type="match status" value="1"/>
</dbReference>
<dbReference type="InterPro" id="IPR011990">
    <property type="entry name" value="TPR-like_helical_dom_sf"/>
</dbReference>
<dbReference type="InterPro" id="IPR018704">
    <property type="entry name" value="SecYEG/CpoB_TPR"/>
</dbReference>
<dbReference type="Proteomes" id="UP001146670">
    <property type="component" value="Unassembled WGS sequence"/>
</dbReference>
<dbReference type="SUPFAM" id="SSF48452">
    <property type="entry name" value="TPR-like"/>
    <property type="match status" value="2"/>
</dbReference>
<comment type="caution">
    <text evidence="5">The sequence shown here is derived from an EMBL/GenBank/DDBJ whole genome shotgun (WGS) entry which is preliminary data.</text>
</comment>
<evidence type="ECO:0000313" key="6">
    <source>
        <dbReference type="Proteomes" id="UP001146670"/>
    </source>
</evidence>
<evidence type="ECO:0000256" key="2">
    <source>
        <dbReference type="ARBA" id="ARBA00022803"/>
    </source>
</evidence>
<dbReference type="Gene3D" id="1.25.40.10">
    <property type="entry name" value="Tetratricopeptide repeat domain"/>
    <property type="match status" value="2"/>
</dbReference>
<dbReference type="PANTHER" id="PTHR45586:SF1">
    <property type="entry name" value="LIPOPOLYSACCHARIDE ASSEMBLY PROTEIN B"/>
    <property type="match status" value="1"/>
</dbReference>
<protein>
    <submittedName>
        <fullName evidence="5">Tetratricopeptide repeat protein</fullName>
    </submittedName>
</protein>
<evidence type="ECO:0000313" key="5">
    <source>
        <dbReference type="EMBL" id="MCZ0725939.1"/>
    </source>
</evidence>
<sequence length="429" mass="49188">MANKQEEVISYIQSNQLDKADQAFEELLGALKQSNSQVIAENGYQFAQLGMVDYAKRLYNLGKELFPNDEIWAILMGELMVDNGDLEAALDALLSISSQSDYYLNSLLLQADAYQMLALPEVALAKLTEAAQIAPEEKAIAFGLAELEFDQGHFQEALPLYKNLLADASGLNDDVLTKIRDHYAYALTWLGDWEAATDLLEAIPEKDRSINTKQQLAFNYYQLANYEKANSIFQQLNEDEQLSDDFLPLFATTKMHFYDYEEAKELLQEAIAKNPFHAPNYLQAAEIDEKLGNKESAFKLLEQAVDLDPDYSLAQLKMLELAIDQEDYDLARGLMMDMDRQDFVDPHYAWLKAKVYQETDIFDQAKSFYNEAYTNLADNLSFIEDYFAFLQEMGDWKKIGELLRDHPNYRQAMSLQMIIARYEELEGDF</sequence>
<dbReference type="EMBL" id="JAPRFR010000002">
    <property type="protein sequence ID" value="MCZ0725939.1"/>
    <property type="molecule type" value="Genomic_DNA"/>
</dbReference>
<dbReference type="RefSeq" id="WP_268752270.1">
    <property type="nucleotide sequence ID" value="NZ_JAPRFQ010000002.1"/>
</dbReference>
<keyword evidence="2 3" id="KW-0802">TPR repeat</keyword>
<name>A0A9X3JGU7_9LACT</name>
<accession>A0A9X3JGU7</accession>
<evidence type="ECO:0000256" key="3">
    <source>
        <dbReference type="PROSITE-ProRule" id="PRU00339"/>
    </source>
</evidence>
<gene>
    <name evidence="5" type="ORF">OW157_05065</name>
</gene>
<dbReference type="InterPro" id="IPR019734">
    <property type="entry name" value="TPR_rpt"/>
</dbReference>
<evidence type="ECO:0000259" key="4">
    <source>
        <dbReference type="Pfam" id="PF09976"/>
    </source>
</evidence>